<organism evidence="3 4">
    <name type="scientific">Erythroxylum novogranatense</name>
    <dbReference type="NCBI Taxonomy" id="1862640"/>
    <lineage>
        <taxon>Eukaryota</taxon>
        <taxon>Viridiplantae</taxon>
        <taxon>Streptophyta</taxon>
        <taxon>Embryophyta</taxon>
        <taxon>Tracheophyta</taxon>
        <taxon>Spermatophyta</taxon>
        <taxon>Magnoliopsida</taxon>
        <taxon>eudicotyledons</taxon>
        <taxon>Gunneridae</taxon>
        <taxon>Pentapetalae</taxon>
        <taxon>rosids</taxon>
        <taxon>fabids</taxon>
        <taxon>Malpighiales</taxon>
        <taxon>Erythroxylaceae</taxon>
        <taxon>Erythroxylum</taxon>
    </lineage>
</organism>
<keyword evidence="1" id="KW-0472">Membrane</keyword>
<protein>
    <recommendedName>
        <fullName evidence="2">PGG domain-containing protein</fullName>
    </recommendedName>
</protein>
<keyword evidence="1" id="KW-1133">Transmembrane helix</keyword>
<evidence type="ECO:0000259" key="2">
    <source>
        <dbReference type="Pfam" id="PF13962"/>
    </source>
</evidence>
<evidence type="ECO:0000313" key="3">
    <source>
        <dbReference type="EMBL" id="KAJ8759714.1"/>
    </source>
</evidence>
<dbReference type="InterPro" id="IPR026961">
    <property type="entry name" value="PGG_dom"/>
</dbReference>
<evidence type="ECO:0000256" key="1">
    <source>
        <dbReference type="SAM" id="Phobius"/>
    </source>
</evidence>
<dbReference type="GO" id="GO:0016020">
    <property type="term" value="C:membrane"/>
    <property type="evidence" value="ECO:0007669"/>
    <property type="project" value="TreeGrafter"/>
</dbReference>
<dbReference type="Pfam" id="PF13962">
    <property type="entry name" value="PGG"/>
    <property type="match status" value="1"/>
</dbReference>
<feature type="transmembrane region" description="Helical" evidence="1">
    <location>
        <begin position="300"/>
        <end position="323"/>
    </location>
</feature>
<dbReference type="PANTHER" id="PTHR24177:SF434">
    <property type="entry name" value="PGG DOMAIN-CONTAINING PROTEIN"/>
    <property type="match status" value="1"/>
</dbReference>
<sequence length="431" mass="47944">MVEKHPDSLATARDRNKETALDALARKNFAHQAPSGTRTKLFNLLCCGADQKSNSLPREAYLLLQLLWQKVLSYDDSTVYKVIRPHPEINPKAAERGTLGFLTTAAERGTLGLLTTAAERGNLAFLTTLIRSYPDLVFEVDGKKRSIFHIAVLHRHEDVFKLIHEIGLANSLIVLQTDCERNNLLHFAAMLSPQNKLDAFPGAALQLQHELLWFEEVKKVVQKSQIEAKNLRNQTPREIFLEQHKDIIEKGEKWMRDTADSCMLVATLIATVVFAAAFTVPGGDNQAGNPMFLHEARFQVFVIADAISLISSISAVLNFLSILTSRYALKDFLLSLPKKLVQGLVMLFISVVAMMVAYIAAIFIIFKNGLLSIAIPIAVIAIFPGVLFIRQQSGLLRDVVRSTTMSKCLFKPKKPTLFYDGASGKATKKEV</sequence>
<proteinExistence type="predicted"/>
<reference evidence="3 4" key="1">
    <citation type="submission" date="2021-09" db="EMBL/GenBank/DDBJ databases">
        <title>Genomic insights and catalytic innovation underlie evolution of tropane alkaloids biosynthesis.</title>
        <authorList>
            <person name="Wang Y.-J."/>
            <person name="Tian T."/>
            <person name="Huang J.-P."/>
            <person name="Huang S.-X."/>
        </authorList>
    </citation>
    <scope>NUCLEOTIDE SEQUENCE [LARGE SCALE GENOMIC DNA]</scope>
    <source>
        <strain evidence="3">KIB-2018</strain>
        <tissue evidence="3">Leaf</tissue>
    </source>
</reference>
<dbReference type="InterPro" id="IPR036770">
    <property type="entry name" value="Ankyrin_rpt-contain_sf"/>
</dbReference>
<gene>
    <name evidence="3" type="ORF">K2173_009815</name>
</gene>
<dbReference type="SUPFAM" id="SSF48403">
    <property type="entry name" value="Ankyrin repeat"/>
    <property type="match status" value="1"/>
</dbReference>
<feature type="transmembrane region" description="Helical" evidence="1">
    <location>
        <begin position="371"/>
        <end position="389"/>
    </location>
</feature>
<feature type="domain" description="PGG" evidence="2">
    <location>
        <begin position="252"/>
        <end position="364"/>
    </location>
</feature>
<evidence type="ECO:0000313" key="4">
    <source>
        <dbReference type="Proteomes" id="UP001159364"/>
    </source>
</evidence>
<feature type="transmembrane region" description="Helical" evidence="1">
    <location>
        <begin position="344"/>
        <end position="365"/>
    </location>
</feature>
<accession>A0AAV8T096</accession>
<keyword evidence="1" id="KW-0812">Transmembrane</keyword>
<dbReference type="EMBL" id="JAIWQS010000007">
    <property type="protein sequence ID" value="KAJ8759714.1"/>
    <property type="molecule type" value="Genomic_DNA"/>
</dbReference>
<name>A0AAV8T096_9ROSI</name>
<feature type="transmembrane region" description="Helical" evidence="1">
    <location>
        <begin position="262"/>
        <end position="280"/>
    </location>
</feature>
<comment type="caution">
    <text evidence="3">The sequence shown here is derived from an EMBL/GenBank/DDBJ whole genome shotgun (WGS) entry which is preliminary data.</text>
</comment>
<dbReference type="PANTHER" id="PTHR24177">
    <property type="entry name" value="CASKIN"/>
    <property type="match status" value="1"/>
</dbReference>
<dbReference type="AlphaFoldDB" id="A0AAV8T096"/>
<keyword evidence="4" id="KW-1185">Reference proteome</keyword>
<dbReference type="Gene3D" id="1.25.40.20">
    <property type="entry name" value="Ankyrin repeat-containing domain"/>
    <property type="match status" value="1"/>
</dbReference>
<dbReference type="Proteomes" id="UP001159364">
    <property type="component" value="Linkage Group LG07"/>
</dbReference>